<gene>
    <name evidence="1" type="ORF">JQ615_01055</name>
</gene>
<sequence>MNMDSITVTSVDAFEDALLKFEAGGSRRECMESLLALGMPAGAIRWLSEYPGRTMTVCERA</sequence>
<name>A0ABS5FB07_9BRAD</name>
<dbReference type="EMBL" id="JAFCJH010000001">
    <property type="protein sequence ID" value="MBR0793969.1"/>
    <property type="molecule type" value="Genomic_DNA"/>
</dbReference>
<dbReference type="Proteomes" id="UP001315278">
    <property type="component" value="Unassembled WGS sequence"/>
</dbReference>
<dbReference type="RefSeq" id="WP_212491560.1">
    <property type="nucleotide sequence ID" value="NZ_JAFCJH010000001.1"/>
</dbReference>
<protein>
    <recommendedName>
        <fullName evidence="3">Integrase</fullName>
    </recommendedName>
</protein>
<proteinExistence type="predicted"/>
<evidence type="ECO:0000313" key="2">
    <source>
        <dbReference type="Proteomes" id="UP001315278"/>
    </source>
</evidence>
<accession>A0ABS5FB07</accession>
<comment type="caution">
    <text evidence="1">The sequence shown here is derived from an EMBL/GenBank/DDBJ whole genome shotgun (WGS) entry which is preliminary data.</text>
</comment>
<keyword evidence="2" id="KW-1185">Reference proteome</keyword>
<evidence type="ECO:0008006" key="3">
    <source>
        <dbReference type="Google" id="ProtNLM"/>
    </source>
</evidence>
<organism evidence="1 2">
    <name type="scientific">Bradyrhizobium jicamae</name>
    <dbReference type="NCBI Taxonomy" id="280332"/>
    <lineage>
        <taxon>Bacteria</taxon>
        <taxon>Pseudomonadati</taxon>
        <taxon>Pseudomonadota</taxon>
        <taxon>Alphaproteobacteria</taxon>
        <taxon>Hyphomicrobiales</taxon>
        <taxon>Nitrobacteraceae</taxon>
        <taxon>Bradyrhizobium</taxon>
    </lineage>
</organism>
<reference evidence="2" key="1">
    <citation type="journal article" date="2021" name="ISME J.">
        <title>Evolutionary origin and ecological implication of a unique nif island in free-living Bradyrhizobium lineages.</title>
        <authorList>
            <person name="Tao J."/>
        </authorList>
    </citation>
    <scope>NUCLEOTIDE SEQUENCE [LARGE SCALE GENOMIC DNA]</scope>
    <source>
        <strain evidence="2">SZCCT0434</strain>
    </source>
</reference>
<evidence type="ECO:0000313" key="1">
    <source>
        <dbReference type="EMBL" id="MBR0793969.1"/>
    </source>
</evidence>